<dbReference type="PRINTS" id="PR00080">
    <property type="entry name" value="SDRFAMILY"/>
</dbReference>
<keyword evidence="2" id="KW-0560">Oxidoreductase</keyword>
<dbReference type="InterPro" id="IPR002347">
    <property type="entry name" value="SDR_fam"/>
</dbReference>
<dbReference type="NCBIfam" id="NF047420">
    <property type="entry name" value="EF_P_mod_YmfI"/>
    <property type="match status" value="1"/>
</dbReference>
<dbReference type="GO" id="GO:0004316">
    <property type="term" value="F:3-oxoacyl-[acyl-carrier-protein] reductase (NADPH) activity"/>
    <property type="evidence" value="ECO:0007669"/>
    <property type="project" value="UniProtKB-EC"/>
</dbReference>
<protein>
    <submittedName>
        <fullName evidence="2">3-oxoacyl-[acyl-carrier protein] reductase</fullName>
        <ecNumber evidence="2">1.1.1.100</ecNumber>
    </submittedName>
</protein>
<evidence type="ECO:0000313" key="2">
    <source>
        <dbReference type="EMBL" id="MBM7619050.1"/>
    </source>
</evidence>
<dbReference type="RefSeq" id="WP_204413806.1">
    <property type="nucleotide sequence ID" value="NZ_JAFBED010000002.1"/>
</dbReference>
<proteinExistence type="inferred from homology"/>
<dbReference type="Proteomes" id="UP000737402">
    <property type="component" value="Unassembled WGS sequence"/>
</dbReference>
<dbReference type="EC" id="1.1.1.100" evidence="2"/>
<dbReference type="Pfam" id="PF13561">
    <property type="entry name" value="adh_short_C2"/>
    <property type="match status" value="1"/>
</dbReference>
<dbReference type="SUPFAM" id="SSF51735">
    <property type="entry name" value="NAD(P)-binding Rossmann-fold domains"/>
    <property type="match status" value="1"/>
</dbReference>
<dbReference type="PRINTS" id="PR00081">
    <property type="entry name" value="GDHRDH"/>
</dbReference>
<dbReference type="PANTHER" id="PTHR42879">
    <property type="entry name" value="3-OXOACYL-(ACYL-CARRIER-PROTEIN) REDUCTASE"/>
    <property type="match status" value="1"/>
</dbReference>
<dbReference type="CDD" id="cd05233">
    <property type="entry name" value="SDR_c"/>
    <property type="match status" value="1"/>
</dbReference>
<comment type="caution">
    <text evidence="2">The sequence shown here is derived from an EMBL/GenBank/DDBJ whole genome shotgun (WGS) entry which is preliminary data.</text>
</comment>
<organism evidence="2 3">
    <name type="scientific">Sutcliffiella tianshenii</name>
    <dbReference type="NCBI Taxonomy" id="1463404"/>
    <lineage>
        <taxon>Bacteria</taxon>
        <taxon>Bacillati</taxon>
        <taxon>Bacillota</taxon>
        <taxon>Bacilli</taxon>
        <taxon>Bacillales</taxon>
        <taxon>Bacillaceae</taxon>
        <taxon>Sutcliffiella</taxon>
    </lineage>
</organism>
<name>A0ABS2NWK9_9BACI</name>
<accession>A0ABS2NWK9</accession>
<dbReference type="Gene3D" id="3.40.50.720">
    <property type="entry name" value="NAD(P)-binding Rossmann-like Domain"/>
    <property type="match status" value="1"/>
</dbReference>
<gene>
    <name evidence="2" type="ORF">JOC95_000899</name>
</gene>
<evidence type="ECO:0000313" key="3">
    <source>
        <dbReference type="Proteomes" id="UP000737402"/>
    </source>
</evidence>
<dbReference type="InterPro" id="IPR050259">
    <property type="entry name" value="SDR"/>
</dbReference>
<keyword evidence="3" id="KW-1185">Reference proteome</keyword>
<evidence type="ECO:0000256" key="1">
    <source>
        <dbReference type="ARBA" id="ARBA00006484"/>
    </source>
</evidence>
<comment type="similarity">
    <text evidence="1">Belongs to the short-chain dehydrogenases/reductases (SDR) family.</text>
</comment>
<dbReference type="PANTHER" id="PTHR42879:SF2">
    <property type="entry name" value="3-OXOACYL-[ACYL-CARRIER-PROTEIN] REDUCTASE FABG"/>
    <property type="match status" value="1"/>
</dbReference>
<dbReference type="InterPro" id="IPR036291">
    <property type="entry name" value="NAD(P)-bd_dom_sf"/>
</dbReference>
<sequence length="238" mass="25978">MQKRALIIGASGDIGRAISEKLLEEGYFTYLHYNRDRQAVEDMVSRYGTDRVRPIQADLASSNGALQLKSGIAEKLDCIIYNAGSAFYGLMTDIDEETKMNMIQLNITSLYSTVQLFLPEMISRKSGNIVVISSIWGEIGASCEVLYSMTKGAQNSFVMALAKEVGLCGIRVNAIAPGAVKTKMLQHFSEEELDDLAGEIPIGRLADPYEVAESVSFLVSDRASYITGQILGVNGGWN</sequence>
<dbReference type="EMBL" id="JAFBED010000002">
    <property type="protein sequence ID" value="MBM7619050.1"/>
    <property type="molecule type" value="Genomic_DNA"/>
</dbReference>
<reference evidence="2 3" key="1">
    <citation type="submission" date="2021-01" db="EMBL/GenBank/DDBJ databases">
        <title>Genomic Encyclopedia of Type Strains, Phase IV (KMG-IV): sequencing the most valuable type-strain genomes for metagenomic binning, comparative biology and taxonomic classification.</title>
        <authorList>
            <person name="Goeker M."/>
        </authorList>
    </citation>
    <scope>NUCLEOTIDE SEQUENCE [LARGE SCALE GENOMIC DNA]</scope>
    <source>
        <strain evidence="2 3">DSM 25879</strain>
    </source>
</reference>